<dbReference type="InterPro" id="IPR050515">
    <property type="entry name" value="Beta-lactam/transpept"/>
</dbReference>
<dbReference type="InterPro" id="IPR007887">
    <property type="entry name" value="MecA_N"/>
</dbReference>
<dbReference type="GO" id="GO:0005886">
    <property type="term" value="C:plasma membrane"/>
    <property type="evidence" value="ECO:0007669"/>
    <property type="project" value="TreeGrafter"/>
</dbReference>
<evidence type="ECO:0008006" key="5">
    <source>
        <dbReference type="Google" id="ProtNLM"/>
    </source>
</evidence>
<gene>
    <name evidence="3" type="ORF">DQ384_26910</name>
</gene>
<sequence length="529" mass="55972">MCPARHLWENRMRRRGLLALVVVCTAILIAAVTAVVADARRVTGSPEQTGRAYLDAWAGENQTEMRDLVASPPAEFLDLHRRLSSDLQILSIKLTAGAVVRRGEEAADMAFDGVRQIGELGQWRFSSVLHLAVRDGTWKVVWTPATLMPGVGADERLRLAEISVPGTELLTRQGKPLPHDSGADAYFKELAGKIDDLEKDPARGWAVEAVSAKTGATRRLIVFRHAMDRTFRTTLDWWTQAAAARALDGAGAPAAIVALRPSTGEVLAVADRLPERGAFSKPYPPGSSFEIITAAALLRDRLTPGTPAGCPAHYTVPKGRTFDNAEAQDHGTVTFRRAFALSCDTTFTRLAVERLKDGGLRREAAGFGFGGELRSGLGGVCGSIRPARNADELAADAVGRNSVEATPLCMASVAAAVQNGTWRPPRLMSERAVARLEAGGRPKPRKLPAPVAASLRSMMSAVVTGGTAAPAGLPPGTAGKTGTAQAAPGDDHAWFVGYRGDLAFAVFVEHGGSDARAAAAVAARFLGSL</sequence>
<dbReference type="InterPro" id="IPR012338">
    <property type="entry name" value="Beta-lactam/transpept-like"/>
</dbReference>
<feature type="domain" description="NTF2-like N-terminal transpeptidase" evidence="2">
    <location>
        <begin position="46"/>
        <end position="154"/>
    </location>
</feature>
<protein>
    <recommendedName>
        <fullName evidence="5">Cell division protein FtsI</fullName>
    </recommendedName>
</protein>
<evidence type="ECO:0000259" key="2">
    <source>
        <dbReference type="Pfam" id="PF05223"/>
    </source>
</evidence>
<name>A0A367FAD1_9ACTN</name>
<evidence type="ECO:0000313" key="4">
    <source>
        <dbReference type="Proteomes" id="UP000253094"/>
    </source>
</evidence>
<dbReference type="Proteomes" id="UP000253094">
    <property type="component" value="Unassembled WGS sequence"/>
</dbReference>
<dbReference type="GO" id="GO:0008658">
    <property type="term" value="F:penicillin binding"/>
    <property type="evidence" value="ECO:0007669"/>
    <property type="project" value="InterPro"/>
</dbReference>
<evidence type="ECO:0000313" key="3">
    <source>
        <dbReference type="EMBL" id="RCG27336.1"/>
    </source>
</evidence>
<comment type="caution">
    <text evidence="3">The sequence shown here is derived from an EMBL/GenBank/DDBJ whole genome shotgun (WGS) entry which is preliminary data.</text>
</comment>
<dbReference type="InterPro" id="IPR001460">
    <property type="entry name" value="PCN-bd_Tpept"/>
</dbReference>
<keyword evidence="4" id="KW-1185">Reference proteome</keyword>
<dbReference type="Pfam" id="PF00905">
    <property type="entry name" value="Transpeptidase"/>
    <property type="match status" value="1"/>
</dbReference>
<dbReference type="SUPFAM" id="SSF56601">
    <property type="entry name" value="beta-lactamase/transpeptidase-like"/>
    <property type="match status" value="1"/>
</dbReference>
<dbReference type="GO" id="GO:0071555">
    <property type="term" value="P:cell wall organization"/>
    <property type="evidence" value="ECO:0007669"/>
    <property type="project" value="TreeGrafter"/>
</dbReference>
<accession>A0A367FAD1</accession>
<dbReference type="GO" id="GO:0046677">
    <property type="term" value="P:response to antibiotic"/>
    <property type="evidence" value="ECO:0007669"/>
    <property type="project" value="InterPro"/>
</dbReference>
<proteinExistence type="predicted"/>
<dbReference type="Pfam" id="PF05223">
    <property type="entry name" value="MecA_N"/>
    <property type="match status" value="1"/>
</dbReference>
<dbReference type="GO" id="GO:0071972">
    <property type="term" value="F:peptidoglycan L,D-transpeptidase activity"/>
    <property type="evidence" value="ECO:0007669"/>
    <property type="project" value="TreeGrafter"/>
</dbReference>
<evidence type="ECO:0000259" key="1">
    <source>
        <dbReference type="Pfam" id="PF00905"/>
    </source>
</evidence>
<feature type="domain" description="Penicillin-binding protein transpeptidase" evidence="1">
    <location>
        <begin position="255"/>
        <end position="525"/>
    </location>
</feature>
<dbReference type="EMBL" id="QOIL01000016">
    <property type="protein sequence ID" value="RCG27336.1"/>
    <property type="molecule type" value="Genomic_DNA"/>
</dbReference>
<reference evidence="3 4" key="1">
    <citation type="submission" date="2018-06" db="EMBL/GenBank/DDBJ databases">
        <title>Sphaerisporangium craniellae sp. nov., isolated from a marine sponge in the South China Sea.</title>
        <authorList>
            <person name="Li L."/>
        </authorList>
    </citation>
    <scope>NUCLEOTIDE SEQUENCE [LARGE SCALE GENOMIC DNA]</scope>
    <source>
        <strain evidence="3 4">CCTCC AA 208026</strain>
    </source>
</reference>
<dbReference type="PANTHER" id="PTHR30627:SF24">
    <property type="entry name" value="PENICILLIN-BINDING PROTEIN 4B"/>
    <property type="match status" value="1"/>
</dbReference>
<dbReference type="Gene3D" id="3.40.710.10">
    <property type="entry name" value="DD-peptidase/beta-lactamase superfamily"/>
    <property type="match status" value="1"/>
</dbReference>
<organism evidence="3 4">
    <name type="scientific">Sphaerisporangium album</name>
    <dbReference type="NCBI Taxonomy" id="509200"/>
    <lineage>
        <taxon>Bacteria</taxon>
        <taxon>Bacillati</taxon>
        <taxon>Actinomycetota</taxon>
        <taxon>Actinomycetes</taxon>
        <taxon>Streptosporangiales</taxon>
        <taxon>Streptosporangiaceae</taxon>
        <taxon>Sphaerisporangium</taxon>
    </lineage>
</organism>
<dbReference type="PANTHER" id="PTHR30627">
    <property type="entry name" value="PEPTIDOGLYCAN D,D-TRANSPEPTIDASE"/>
    <property type="match status" value="1"/>
</dbReference>
<dbReference type="OrthoDB" id="5241017at2"/>
<dbReference type="AlphaFoldDB" id="A0A367FAD1"/>